<name>A0ACC2NUQ2_9HYME</name>
<keyword evidence="2" id="KW-1185">Reference proteome</keyword>
<evidence type="ECO:0000313" key="2">
    <source>
        <dbReference type="Proteomes" id="UP001239111"/>
    </source>
</evidence>
<organism evidence="1 2">
    <name type="scientific">Eretmocerus hayati</name>
    <dbReference type="NCBI Taxonomy" id="131215"/>
    <lineage>
        <taxon>Eukaryota</taxon>
        <taxon>Metazoa</taxon>
        <taxon>Ecdysozoa</taxon>
        <taxon>Arthropoda</taxon>
        <taxon>Hexapoda</taxon>
        <taxon>Insecta</taxon>
        <taxon>Pterygota</taxon>
        <taxon>Neoptera</taxon>
        <taxon>Endopterygota</taxon>
        <taxon>Hymenoptera</taxon>
        <taxon>Apocrita</taxon>
        <taxon>Proctotrupomorpha</taxon>
        <taxon>Chalcidoidea</taxon>
        <taxon>Aphelinidae</taxon>
        <taxon>Aphelininae</taxon>
        <taxon>Eretmocerus</taxon>
    </lineage>
</organism>
<proteinExistence type="predicted"/>
<reference evidence="1" key="1">
    <citation type="submission" date="2023-04" db="EMBL/GenBank/DDBJ databases">
        <title>A chromosome-level genome assembly of the parasitoid wasp Eretmocerus hayati.</title>
        <authorList>
            <person name="Zhong Y."/>
            <person name="Liu S."/>
            <person name="Liu Y."/>
        </authorList>
    </citation>
    <scope>NUCLEOTIDE SEQUENCE</scope>
    <source>
        <strain evidence="1">ZJU_SS_LIU_2023</strain>
    </source>
</reference>
<evidence type="ECO:0000313" key="1">
    <source>
        <dbReference type="EMBL" id="KAJ8674583.1"/>
    </source>
</evidence>
<sequence length="799" mass="89842">MATWESAQFEDHGELEHGFDNILVTHDLQGCLDDSLDLPSFVRVYGQTGDFDHAKYSDDDPQLEGLHSDSTGYIHHTISSDEIYMRIHPGKNDSMPEDPSHAVITIESTDPDTNQKRISRYNCEYDGCSRTYSTVGNLRTHMKTHKGEYRFKCSDPSCGKAFLTSYSLKIHIRVHTKVKPFECDHNGCEKAFNTLYRLRAHQRLHSGNTFNCEETGCVKFFTTLSDLKKHIRTHTQERPYKCRENGCGKAFTASHHLKTHRRTHTGERPYNCTFDLCPRSFTTPHSLKSHLKTHQKIAQSDEVKKNEEDNYLEEINCIGSIDITSEIGQVLNQGRSFNEIPVAIVLYPQVEMYQPITNVATESNCSNNQEQHVINSNDSLSQILNDPGENHSSTNYNTLNQPLPAEIRPGNVASDILFDTVENVGIEVDGMHNSSSISHTQNVDVDNSTIGSVLRQSHPNDGSIDQKTPSKVDEYLNEPIMNLFNSDFSDCKNDPIPYSPLSSQLSNVLSIPHDDQLMPNAFNQTIYKDSSFTDQNMKMIASDNSNSNESRALELAIASEEERQSPWIDINSLTNELTDKISRSTAVPIMRTESTWSESNALPTAVHSLVNLLGPEPYPLELEEQAQKIPMSETIDFIDTDNAPNTSIELVMNSPEYQNNHSNKNHLDTSRNILQEITAGAGICKCSSCECNDDSNCQNCSSGQEKLMKKPFPNNHDNRSMNFMNIVNSLRNKCCCNNQNNCGSCCVVICIKTLQELKEVFNTCCKNMSNATCCKSGTKNNQNMLLPVTPLKSLLRENQ</sequence>
<comment type="caution">
    <text evidence="1">The sequence shown here is derived from an EMBL/GenBank/DDBJ whole genome shotgun (WGS) entry which is preliminary data.</text>
</comment>
<protein>
    <submittedName>
        <fullName evidence="1">Uncharacterized protein</fullName>
    </submittedName>
</protein>
<gene>
    <name evidence="1" type="ORF">QAD02_005845</name>
</gene>
<dbReference type="Proteomes" id="UP001239111">
    <property type="component" value="Chromosome 3"/>
</dbReference>
<accession>A0ACC2NUQ2</accession>
<dbReference type="EMBL" id="CM056743">
    <property type="protein sequence ID" value="KAJ8674583.1"/>
    <property type="molecule type" value="Genomic_DNA"/>
</dbReference>